<gene>
    <name evidence="2" type="ORF">IWX46DRAFT_151637</name>
</gene>
<evidence type="ECO:0008006" key="4">
    <source>
        <dbReference type="Google" id="ProtNLM"/>
    </source>
</evidence>
<reference evidence="2 3" key="1">
    <citation type="submission" date="2024-04" db="EMBL/GenBank/DDBJ databases">
        <title>Phyllosticta paracitricarpa is synonymous to the EU quarantine fungus P. citricarpa based on phylogenomic analyses.</title>
        <authorList>
            <consortium name="Lawrence Berkeley National Laboratory"/>
            <person name="Van Ingen-Buijs V.A."/>
            <person name="Van Westerhoven A.C."/>
            <person name="Haridas S."/>
            <person name="Skiadas P."/>
            <person name="Martin F."/>
            <person name="Groenewald J.Z."/>
            <person name="Crous P.W."/>
            <person name="Seidl M.F."/>
        </authorList>
    </citation>
    <scope>NUCLEOTIDE SEQUENCE [LARGE SCALE GENOMIC DNA]</scope>
    <source>
        <strain evidence="2 3">CBS 122670</strain>
    </source>
</reference>
<proteinExistence type="predicted"/>
<name>A0ABR1M727_9PEZI</name>
<organism evidence="2 3">
    <name type="scientific">Phyllosticta citricarpa</name>
    <dbReference type="NCBI Taxonomy" id="55181"/>
    <lineage>
        <taxon>Eukaryota</taxon>
        <taxon>Fungi</taxon>
        <taxon>Dikarya</taxon>
        <taxon>Ascomycota</taxon>
        <taxon>Pezizomycotina</taxon>
        <taxon>Dothideomycetes</taxon>
        <taxon>Dothideomycetes incertae sedis</taxon>
        <taxon>Botryosphaeriales</taxon>
        <taxon>Phyllostictaceae</taxon>
        <taxon>Phyllosticta</taxon>
    </lineage>
</organism>
<protein>
    <recommendedName>
        <fullName evidence="4">Secreted protein</fullName>
    </recommendedName>
</protein>
<dbReference type="EMBL" id="JBBPDW010000020">
    <property type="protein sequence ID" value="KAK7543516.1"/>
    <property type="molecule type" value="Genomic_DNA"/>
</dbReference>
<accession>A0ABR1M727</accession>
<dbReference type="Proteomes" id="UP001365128">
    <property type="component" value="Unassembled WGS sequence"/>
</dbReference>
<evidence type="ECO:0000313" key="2">
    <source>
        <dbReference type="EMBL" id="KAK7543516.1"/>
    </source>
</evidence>
<comment type="caution">
    <text evidence="2">The sequence shown here is derived from an EMBL/GenBank/DDBJ whole genome shotgun (WGS) entry which is preliminary data.</text>
</comment>
<sequence>MDVTWMPSGLVSRWARLSPLTLSLPLSFSLPHAPTPARVPNAPATSIPSRLCFFSPALSPTTLLNKGRRGAVEMDHQPAYFGHTAWTEHRPNVPSASLKPSLQRHQHPTRAVSSGLSRPRNIVTPPMPNLKGTHC</sequence>
<feature type="region of interest" description="Disordered" evidence="1">
    <location>
        <begin position="91"/>
        <end position="135"/>
    </location>
</feature>
<keyword evidence="3" id="KW-1185">Reference proteome</keyword>
<evidence type="ECO:0000256" key="1">
    <source>
        <dbReference type="SAM" id="MobiDB-lite"/>
    </source>
</evidence>
<evidence type="ECO:0000313" key="3">
    <source>
        <dbReference type="Proteomes" id="UP001365128"/>
    </source>
</evidence>